<name>A0ABS7AE82_9PROT</name>
<keyword evidence="4" id="KW-1185">Reference proteome</keyword>
<dbReference type="CDD" id="cd07012">
    <property type="entry name" value="PBP2_Bug_TTT"/>
    <property type="match status" value="1"/>
</dbReference>
<dbReference type="EMBL" id="JAHYBZ010000008">
    <property type="protein sequence ID" value="MBW6400619.1"/>
    <property type="molecule type" value="Genomic_DNA"/>
</dbReference>
<evidence type="ECO:0000313" key="4">
    <source>
        <dbReference type="Proteomes" id="UP001196565"/>
    </source>
</evidence>
<comment type="similarity">
    <text evidence="1">Belongs to the UPF0065 (bug) family.</text>
</comment>
<dbReference type="PANTHER" id="PTHR42928">
    <property type="entry name" value="TRICARBOXYLATE-BINDING PROTEIN"/>
    <property type="match status" value="1"/>
</dbReference>
<evidence type="ECO:0000313" key="3">
    <source>
        <dbReference type="EMBL" id="MBW6400619.1"/>
    </source>
</evidence>
<reference evidence="3 4" key="1">
    <citation type="submission" date="2021-07" db="EMBL/GenBank/DDBJ databases">
        <authorList>
            <person name="So Y."/>
        </authorList>
    </citation>
    <scope>NUCLEOTIDE SEQUENCE [LARGE SCALE GENOMIC DNA]</scope>
    <source>
        <strain evidence="3 4">HJA6</strain>
    </source>
</reference>
<dbReference type="Gene3D" id="3.40.190.150">
    <property type="entry name" value="Bordetella uptake gene, domain 1"/>
    <property type="match status" value="1"/>
</dbReference>
<dbReference type="PIRSF" id="PIRSF017082">
    <property type="entry name" value="YflP"/>
    <property type="match status" value="1"/>
</dbReference>
<feature type="chain" id="PRO_5045796770" evidence="2">
    <location>
        <begin position="23"/>
        <end position="327"/>
    </location>
</feature>
<dbReference type="InterPro" id="IPR042100">
    <property type="entry name" value="Bug_dom1"/>
</dbReference>
<organism evidence="3 4">
    <name type="scientific">Roseomonas alba</name>
    <dbReference type="NCBI Taxonomy" id="2846776"/>
    <lineage>
        <taxon>Bacteria</taxon>
        <taxon>Pseudomonadati</taxon>
        <taxon>Pseudomonadota</taxon>
        <taxon>Alphaproteobacteria</taxon>
        <taxon>Acetobacterales</taxon>
        <taxon>Roseomonadaceae</taxon>
        <taxon>Roseomonas</taxon>
    </lineage>
</organism>
<dbReference type="SUPFAM" id="SSF53850">
    <property type="entry name" value="Periplasmic binding protein-like II"/>
    <property type="match status" value="1"/>
</dbReference>
<protein>
    <submittedName>
        <fullName evidence="3">Tripartite tricarboxylate transporter substrate binding protein</fullName>
    </submittedName>
</protein>
<evidence type="ECO:0000256" key="1">
    <source>
        <dbReference type="ARBA" id="ARBA00006987"/>
    </source>
</evidence>
<gene>
    <name evidence="3" type="ORF">KPL78_22360</name>
</gene>
<dbReference type="RefSeq" id="WP_219765185.1">
    <property type="nucleotide sequence ID" value="NZ_JAHYBZ010000008.1"/>
</dbReference>
<dbReference type="Gene3D" id="3.40.190.10">
    <property type="entry name" value="Periplasmic binding protein-like II"/>
    <property type="match status" value="1"/>
</dbReference>
<sequence length="327" mass="34057">MLQARRLALALAVALLSLPGLAAAQQAPWPNRPIRMVIPWPPGQATDLAGRVIAQRLQERLGVPVVPENRAGAGGTIGSDVVAKAAPDGYTLLAGSSGPLTISPLLQRLPYDAQHDFTAIAMFGVSPYLLVVKPDFPAQTIQDFIALVRSRPGHYTFGSSGTGATAHLITEAFNAAAGLDALHVPFAGSAPEMTALIGGQITYGIETMAATWPLVRQGALRALGISLAGGSTLAPGVVPFATQPGALQGFDAGAWVGLMGPANLPAAITERLAVVVVEGMAAPEVRSRFEGISVEPIPRGTGPFTTYLAEQRALFQAIIQRNNIRLE</sequence>
<keyword evidence="2" id="KW-0732">Signal</keyword>
<accession>A0ABS7AE82</accession>
<dbReference type="Proteomes" id="UP001196565">
    <property type="component" value="Unassembled WGS sequence"/>
</dbReference>
<dbReference type="Pfam" id="PF03401">
    <property type="entry name" value="TctC"/>
    <property type="match status" value="1"/>
</dbReference>
<feature type="signal peptide" evidence="2">
    <location>
        <begin position="1"/>
        <end position="22"/>
    </location>
</feature>
<evidence type="ECO:0000256" key="2">
    <source>
        <dbReference type="SAM" id="SignalP"/>
    </source>
</evidence>
<comment type="caution">
    <text evidence="3">The sequence shown here is derived from an EMBL/GenBank/DDBJ whole genome shotgun (WGS) entry which is preliminary data.</text>
</comment>
<dbReference type="InterPro" id="IPR005064">
    <property type="entry name" value="BUG"/>
</dbReference>
<proteinExistence type="inferred from homology"/>
<dbReference type="PANTHER" id="PTHR42928:SF5">
    <property type="entry name" value="BLR1237 PROTEIN"/>
    <property type="match status" value="1"/>
</dbReference>